<dbReference type="PROSITE" id="PS00452">
    <property type="entry name" value="GUANYLATE_CYCLASE_1"/>
    <property type="match status" value="1"/>
</dbReference>
<keyword evidence="8" id="KW-0325">Glycoprotein</keyword>
<keyword evidence="10" id="KW-0141">cGMP biosynthesis</keyword>
<dbReference type="CDD" id="cd07302">
    <property type="entry name" value="CHD"/>
    <property type="match status" value="1"/>
</dbReference>
<gene>
    <name evidence="16" type="primary">LOC108558767</name>
</gene>
<feature type="domain" description="Guanylate cyclase" evidence="14">
    <location>
        <begin position="429"/>
        <end position="559"/>
    </location>
</feature>
<keyword evidence="9 11" id="KW-0456">Lyase</keyword>
<evidence type="ECO:0000256" key="10">
    <source>
        <dbReference type="ARBA" id="ARBA00023293"/>
    </source>
</evidence>
<evidence type="ECO:0000256" key="11">
    <source>
        <dbReference type="RuleBase" id="RU000405"/>
    </source>
</evidence>
<dbReference type="RefSeq" id="XP_017771272.1">
    <property type="nucleotide sequence ID" value="XM_017915783.1"/>
</dbReference>
<protein>
    <recommendedName>
        <fullName evidence="2">guanylate cyclase</fullName>
        <ecNumber evidence="2">4.6.1.2</ecNumber>
    </recommendedName>
</protein>
<sequence length="642" mass="72204">MIKQVSNNSAVVQEDETSLRSLSSEDVSFAPKGYCCTKSNPAHGRGRRLHLLQMLVLPFIPICALIVQTAFSLNHIMLNRQEVMGIDAQVTDATNLGKVVTRMQLERSEVAFFVYTNGSTLRSNLTQRFQMTNSALESMSSWPPIYLPENEGRIVSLDKETFLNRLGEFRLKISSEESSMTEVLNWYTSVNAALLDHLTNQIKETDSSGVWRYLLAFKNLLRSIESTGIASVYGVNYFGRGLLRGNNYIYYIHHDAIAKDLLNGSLNYVPMLRDVYRRLTKTMTNYGTIKKRGDIIVQNSQRSPNITEAIDYFDSIAQYTDELRKLQKELRHQIRNYVSANLHEAANKEAIGIAILVVVLAVSPVIIWLVRNAVSTIQLYAANLGMKAKELKREKKKSDTLLFQMLPPSVATQLKQTRQVPAEYYASVTVYFSDIVGFTEIAAVSTPLEVVTFLNKIYKLFDARIECYDVYKVETIGDSYMVASGLPVKNGSKHVSEIASMALDLLAGSSQFKIPHRKSERLRIRSGAHTGPVVAGIVGSKMPRYCLFGDTVNTASRMESTGEASKIHISSEFKKALDAIGGYRTEHRGLVDVKGKGPMDTYWLTCKEGGEHRTVEMETPTYFPDEDSEPIFMRRLRGECYI</sequence>
<evidence type="ECO:0000313" key="16">
    <source>
        <dbReference type="RefSeq" id="XP_017771272.1"/>
    </source>
</evidence>
<name>A0ABM1M9M2_NICVS</name>
<dbReference type="InterPro" id="IPR018297">
    <property type="entry name" value="A/G_cyclase_CS"/>
</dbReference>
<evidence type="ECO:0000256" key="2">
    <source>
        <dbReference type="ARBA" id="ARBA00012202"/>
    </source>
</evidence>
<feature type="coiled-coil region" evidence="12">
    <location>
        <begin position="309"/>
        <end position="336"/>
    </location>
</feature>
<evidence type="ECO:0000256" key="9">
    <source>
        <dbReference type="ARBA" id="ARBA00023239"/>
    </source>
</evidence>
<dbReference type="InterPro" id="IPR050401">
    <property type="entry name" value="Cyclic_nucleotide_synthase"/>
</dbReference>
<dbReference type="PANTHER" id="PTHR11920:SF504">
    <property type="entry name" value="GUANYLATE CYCLASE"/>
    <property type="match status" value="1"/>
</dbReference>
<evidence type="ECO:0000256" key="5">
    <source>
        <dbReference type="ARBA" id="ARBA00022741"/>
    </source>
</evidence>
<comment type="subcellular location">
    <subcellularLocation>
        <location evidence="1">Membrane</location>
        <topology evidence="1">Single-pass type I membrane protein</topology>
    </subcellularLocation>
</comment>
<dbReference type="Pfam" id="PF08376">
    <property type="entry name" value="NIT"/>
    <property type="match status" value="1"/>
</dbReference>
<dbReference type="Proteomes" id="UP000695000">
    <property type="component" value="Unplaced"/>
</dbReference>
<feature type="transmembrane region" description="Helical" evidence="13">
    <location>
        <begin position="350"/>
        <end position="370"/>
    </location>
</feature>
<dbReference type="Pfam" id="PF07701">
    <property type="entry name" value="HNOBA"/>
    <property type="match status" value="1"/>
</dbReference>
<dbReference type="InterPro" id="IPR029787">
    <property type="entry name" value="Nucleotide_cyclase"/>
</dbReference>
<evidence type="ECO:0000256" key="3">
    <source>
        <dbReference type="ARBA" id="ARBA00022692"/>
    </source>
</evidence>
<dbReference type="GeneID" id="108558767"/>
<keyword evidence="7 13" id="KW-0472">Membrane</keyword>
<proteinExistence type="inferred from homology"/>
<comment type="similarity">
    <text evidence="11">Belongs to the adenylyl cyclase class-4/guanylyl cyclase family.</text>
</comment>
<evidence type="ECO:0000259" key="14">
    <source>
        <dbReference type="PROSITE" id="PS50125"/>
    </source>
</evidence>
<evidence type="ECO:0000256" key="4">
    <source>
        <dbReference type="ARBA" id="ARBA00022729"/>
    </source>
</evidence>
<feature type="transmembrane region" description="Helical" evidence="13">
    <location>
        <begin position="51"/>
        <end position="71"/>
    </location>
</feature>
<keyword evidence="6 13" id="KW-1133">Transmembrane helix</keyword>
<evidence type="ECO:0000256" key="7">
    <source>
        <dbReference type="ARBA" id="ARBA00023136"/>
    </source>
</evidence>
<dbReference type="Gene3D" id="3.30.70.1230">
    <property type="entry name" value="Nucleotide cyclase"/>
    <property type="match status" value="1"/>
</dbReference>
<dbReference type="EC" id="4.6.1.2" evidence="2"/>
<dbReference type="SMART" id="SM00044">
    <property type="entry name" value="CYCc"/>
    <property type="match status" value="1"/>
</dbReference>
<evidence type="ECO:0000256" key="8">
    <source>
        <dbReference type="ARBA" id="ARBA00023180"/>
    </source>
</evidence>
<evidence type="ECO:0000256" key="6">
    <source>
        <dbReference type="ARBA" id="ARBA00022989"/>
    </source>
</evidence>
<dbReference type="PROSITE" id="PS50125">
    <property type="entry name" value="GUANYLATE_CYCLASE_2"/>
    <property type="match status" value="1"/>
</dbReference>
<accession>A0ABM1M9M2</accession>
<keyword evidence="4" id="KW-0732">Signal</keyword>
<dbReference type="InterPro" id="IPR001054">
    <property type="entry name" value="A/G_cyclase"/>
</dbReference>
<evidence type="ECO:0000256" key="12">
    <source>
        <dbReference type="SAM" id="Coils"/>
    </source>
</evidence>
<keyword evidence="12" id="KW-0175">Coiled coil</keyword>
<keyword evidence="15" id="KW-1185">Reference proteome</keyword>
<dbReference type="InterPro" id="IPR013587">
    <property type="entry name" value="Nitrate/nitrite_sensing"/>
</dbReference>
<evidence type="ECO:0000313" key="15">
    <source>
        <dbReference type="Proteomes" id="UP000695000"/>
    </source>
</evidence>
<dbReference type="Gene3D" id="6.10.250.780">
    <property type="match status" value="1"/>
</dbReference>
<dbReference type="Pfam" id="PF00211">
    <property type="entry name" value="Guanylate_cyc"/>
    <property type="match status" value="1"/>
</dbReference>
<reference evidence="16" key="1">
    <citation type="submission" date="2025-08" db="UniProtKB">
        <authorList>
            <consortium name="RefSeq"/>
        </authorList>
    </citation>
    <scope>IDENTIFICATION</scope>
</reference>
<keyword evidence="3 13" id="KW-0812">Transmembrane</keyword>
<dbReference type="PANTHER" id="PTHR11920">
    <property type="entry name" value="GUANYLYL CYCLASE"/>
    <property type="match status" value="1"/>
</dbReference>
<dbReference type="InterPro" id="IPR011645">
    <property type="entry name" value="HNOB_dom_associated"/>
</dbReference>
<dbReference type="SUPFAM" id="SSF55073">
    <property type="entry name" value="Nucleotide cyclase"/>
    <property type="match status" value="1"/>
</dbReference>
<organism evidence="15 16">
    <name type="scientific">Nicrophorus vespilloides</name>
    <name type="common">Boreal carrion beetle</name>
    <dbReference type="NCBI Taxonomy" id="110193"/>
    <lineage>
        <taxon>Eukaryota</taxon>
        <taxon>Metazoa</taxon>
        <taxon>Ecdysozoa</taxon>
        <taxon>Arthropoda</taxon>
        <taxon>Hexapoda</taxon>
        <taxon>Insecta</taxon>
        <taxon>Pterygota</taxon>
        <taxon>Neoptera</taxon>
        <taxon>Endopterygota</taxon>
        <taxon>Coleoptera</taxon>
        <taxon>Polyphaga</taxon>
        <taxon>Staphyliniformia</taxon>
        <taxon>Silphidae</taxon>
        <taxon>Nicrophorinae</taxon>
        <taxon>Nicrophorus</taxon>
    </lineage>
</organism>
<evidence type="ECO:0000256" key="13">
    <source>
        <dbReference type="SAM" id="Phobius"/>
    </source>
</evidence>
<keyword evidence="5" id="KW-0547">Nucleotide-binding</keyword>
<evidence type="ECO:0000256" key="1">
    <source>
        <dbReference type="ARBA" id="ARBA00004479"/>
    </source>
</evidence>